<feature type="transmembrane region" description="Helical" evidence="1">
    <location>
        <begin position="12"/>
        <end position="35"/>
    </location>
</feature>
<dbReference type="AlphaFoldDB" id="A0A521BG15"/>
<dbReference type="Proteomes" id="UP000320300">
    <property type="component" value="Unassembled WGS sequence"/>
</dbReference>
<gene>
    <name evidence="2" type="ORF">SAMN06265348_102277</name>
</gene>
<evidence type="ECO:0000313" key="3">
    <source>
        <dbReference type="Proteomes" id="UP000320300"/>
    </source>
</evidence>
<keyword evidence="1" id="KW-0472">Membrane</keyword>
<proteinExistence type="predicted"/>
<dbReference type="RefSeq" id="WP_142526952.1">
    <property type="nucleotide sequence ID" value="NZ_CBCSJO010000003.1"/>
</dbReference>
<sequence length="173" mass="20352">MKPINAQELSRSYRIFILNFILLTSFALICVYLFFASSKYEYEILEDKVKKTDQLLSKRKEINTRFDMISLRFKELSKYTSINSEELNNQAILLEDIQNNNFKIKEMIKKQQSGASSFLLYKKMSDDVTQMAGIEDSLFTTRFQIENVRTQMESCLHTNQAAADRLRAGRFRR</sequence>
<keyword evidence="1" id="KW-0812">Transmembrane</keyword>
<evidence type="ECO:0000313" key="2">
    <source>
        <dbReference type="EMBL" id="SMO46046.1"/>
    </source>
</evidence>
<keyword evidence="3" id="KW-1185">Reference proteome</keyword>
<protein>
    <submittedName>
        <fullName evidence="2">Uncharacterized protein</fullName>
    </submittedName>
</protein>
<dbReference type="EMBL" id="FXTN01000002">
    <property type="protein sequence ID" value="SMO46046.1"/>
    <property type="molecule type" value="Genomic_DNA"/>
</dbReference>
<name>A0A521BG15_9SPHI</name>
<evidence type="ECO:0000256" key="1">
    <source>
        <dbReference type="SAM" id="Phobius"/>
    </source>
</evidence>
<reference evidence="2 3" key="1">
    <citation type="submission" date="2017-05" db="EMBL/GenBank/DDBJ databases">
        <authorList>
            <person name="Varghese N."/>
            <person name="Submissions S."/>
        </authorList>
    </citation>
    <scope>NUCLEOTIDE SEQUENCE [LARGE SCALE GENOMIC DNA]</scope>
    <source>
        <strain evidence="2 3">DSM 19036</strain>
    </source>
</reference>
<dbReference type="OrthoDB" id="662620at2"/>
<keyword evidence="1" id="KW-1133">Transmembrane helix</keyword>
<accession>A0A521BG15</accession>
<organism evidence="2 3">
    <name type="scientific">Pedobacter westerhofensis</name>
    <dbReference type="NCBI Taxonomy" id="425512"/>
    <lineage>
        <taxon>Bacteria</taxon>
        <taxon>Pseudomonadati</taxon>
        <taxon>Bacteroidota</taxon>
        <taxon>Sphingobacteriia</taxon>
        <taxon>Sphingobacteriales</taxon>
        <taxon>Sphingobacteriaceae</taxon>
        <taxon>Pedobacter</taxon>
    </lineage>
</organism>